<dbReference type="Proteomes" id="UP000028999">
    <property type="component" value="Unassembled WGS sequence"/>
</dbReference>
<reference evidence="2 3" key="1">
    <citation type="journal article" date="2014" name="Science">
        <title>Plant genetics. Early allopolyploid evolution in the post-Neolithic Brassica napus oilseed genome.</title>
        <authorList>
            <person name="Chalhoub B."/>
            <person name="Denoeud F."/>
            <person name="Liu S."/>
            <person name="Parkin I.A."/>
            <person name="Tang H."/>
            <person name="Wang X."/>
            <person name="Chiquet J."/>
            <person name="Belcram H."/>
            <person name="Tong C."/>
            <person name="Samans B."/>
            <person name="Correa M."/>
            <person name="Da Silva C."/>
            <person name="Just J."/>
            <person name="Falentin C."/>
            <person name="Koh C.S."/>
            <person name="Le Clainche I."/>
            <person name="Bernard M."/>
            <person name="Bento P."/>
            <person name="Noel B."/>
            <person name="Labadie K."/>
            <person name="Alberti A."/>
            <person name="Charles M."/>
            <person name="Arnaud D."/>
            <person name="Guo H."/>
            <person name="Daviaud C."/>
            <person name="Alamery S."/>
            <person name="Jabbari K."/>
            <person name="Zhao M."/>
            <person name="Edger P.P."/>
            <person name="Chelaifa H."/>
            <person name="Tack D."/>
            <person name="Lassalle G."/>
            <person name="Mestiri I."/>
            <person name="Schnel N."/>
            <person name="Le Paslier M.C."/>
            <person name="Fan G."/>
            <person name="Renault V."/>
            <person name="Bayer P.E."/>
            <person name="Golicz A.A."/>
            <person name="Manoli S."/>
            <person name="Lee T.H."/>
            <person name="Thi V.H."/>
            <person name="Chalabi S."/>
            <person name="Hu Q."/>
            <person name="Fan C."/>
            <person name="Tollenaere R."/>
            <person name="Lu Y."/>
            <person name="Battail C."/>
            <person name="Shen J."/>
            <person name="Sidebottom C.H."/>
            <person name="Wang X."/>
            <person name="Canaguier A."/>
            <person name="Chauveau A."/>
            <person name="Berard A."/>
            <person name="Deniot G."/>
            <person name="Guan M."/>
            <person name="Liu Z."/>
            <person name="Sun F."/>
            <person name="Lim Y.P."/>
            <person name="Lyons E."/>
            <person name="Town C.D."/>
            <person name="Bancroft I."/>
            <person name="Wang X."/>
            <person name="Meng J."/>
            <person name="Ma J."/>
            <person name="Pires J.C."/>
            <person name="King G.J."/>
            <person name="Brunel D."/>
            <person name="Delourme R."/>
            <person name="Renard M."/>
            <person name="Aury J.M."/>
            <person name="Adams K.L."/>
            <person name="Batley J."/>
            <person name="Snowdon R.J."/>
            <person name="Tost J."/>
            <person name="Edwards D."/>
            <person name="Zhou Y."/>
            <person name="Hua W."/>
            <person name="Sharpe A.G."/>
            <person name="Paterson A.H."/>
            <person name="Guan C."/>
            <person name="Wincker P."/>
        </authorList>
    </citation>
    <scope>NUCLEOTIDE SEQUENCE [LARGE SCALE GENOMIC DNA]</scope>
    <source>
        <strain evidence="3">cv. Darmor-bzh</strain>
    </source>
</reference>
<sequence length="42" mass="4954">MEEALFCSPERRPFDHKETHHFLKKIETAEKKVMLSSPPTAR</sequence>
<dbReference type="EMBL" id="LK039563">
    <property type="protein sequence ID" value="CDY69496.1"/>
    <property type="molecule type" value="Genomic_DNA"/>
</dbReference>
<reference evidence="1" key="3">
    <citation type="submission" date="2021-01" db="EMBL/GenBank/DDBJ databases">
        <authorList>
            <consortium name="Genoscope - CEA"/>
            <person name="William W."/>
        </authorList>
    </citation>
    <scope>NUCLEOTIDE SEQUENCE</scope>
</reference>
<dbReference type="PaxDb" id="3708-A0A078JV74"/>
<name>A0A078JV74_BRANA</name>
<proteinExistence type="predicted"/>
<evidence type="ECO:0000313" key="2">
    <source>
        <dbReference type="EMBL" id="CDY69496.1"/>
    </source>
</evidence>
<organism evidence="2 3">
    <name type="scientific">Brassica napus</name>
    <name type="common">Rape</name>
    <dbReference type="NCBI Taxonomy" id="3708"/>
    <lineage>
        <taxon>Eukaryota</taxon>
        <taxon>Viridiplantae</taxon>
        <taxon>Streptophyta</taxon>
        <taxon>Embryophyta</taxon>
        <taxon>Tracheophyta</taxon>
        <taxon>Spermatophyta</taxon>
        <taxon>Magnoliopsida</taxon>
        <taxon>eudicotyledons</taxon>
        <taxon>Gunneridae</taxon>
        <taxon>Pentapetalae</taxon>
        <taxon>rosids</taxon>
        <taxon>malvids</taxon>
        <taxon>Brassicales</taxon>
        <taxon>Brassicaceae</taxon>
        <taxon>Brassiceae</taxon>
        <taxon>Brassica</taxon>
    </lineage>
</organism>
<dbReference type="Gramene" id="CDY69496">
    <property type="protein sequence ID" value="CDY69496"/>
    <property type="gene ID" value="GSBRNA2T00088177001"/>
</dbReference>
<gene>
    <name evidence="2" type="primary">BnaAnng30600D</name>
    <name evidence="1" type="ORF">DARMORV10_A05P11420.1</name>
    <name evidence="2" type="ORF">GSBRNA2T00088177001</name>
</gene>
<dbReference type="AlphaFoldDB" id="A0A078JV74"/>
<dbReference type="Proteomes" id="UP001295469">
    <property type="component" value="Chromosome A05"/>
</dbReference>
<reference evidence="2" key="2">
    <citation type="submission" date="2014-06" db="EMBL/GenBank/DDBJ databases">
        <authorList>
            <person name="Genoscope - CEA"/>
        </authorList>
    </citation>
    <scope>NUCLEOTIDE SEQUENCE</scope>
</reference>
<evidence type="ECO:0000313" key="1">
    <source>
        <dbReference type="EMBL" id="CAF2095699.1"/>
    </source>
</evidence>
<keyword evidence="3" id="KW-1185">Reference proteome</keyword>
<evidence type="ECO:0000313" key="3">
    <source>
        <dbReference type="Proteomes" id="UP000028999"/>
    </source>
</evidence>
<dbReference type="EMBL" id="HG994359">
    <property type="protein sequence ID" value="CAF2095699.1"/>
    <property type="molecule type" value="Genomic_DNA"/>
</dbReference>
<accession>A0A078JV74</accession>
<protein>
    <submittedName>
        <fullName evidence="1">(rape) hypothetical protein</fullName>
    </submittedName>
    <submittedName>
        <fullName evidence="2">BnaAnng30600D protein</fullName>
    </submittedName>
</protein>